<feature type="binding site" evidence="13">
    <location>
        <position position="174"/>
    </location>
    <ligand>
        <name>Mg(2+)</name>
        <dbReference type="ChEBI" id="CHEBI:18420"/>
    </ligand>
</feature>
<protein>
    <recommendedName>
        <fullName evidence="6 13">Phosphoglycolate phosphatase</fullName>
        <shortName evidence="13">PGP</shortName>
        <shortName evidence="13">PGPase</shortName>
        <ecNumber evidence="6 13">3.1.3.18</ecNumber>
    </recommendedName>
</protein>
<evidence type="ECO:0000256" key="1">
    <source>
        <dbReference type="ARBA" id="ARBA00000830"/>
    </source>
</evidence>
<dbReference type="Proteomes" id="UP000078084">
    <property type="component" value="Unassembled WGS sequence"/>
</dbReference>
<dbReference type="SFLD" id="SFLDG01129">
    <property type="entry name" value="C1.5:_HAD__Beta-PGM__Phosphata"/>
    <property type="match status" value="1"/>
</dbReference>
<dbReference type="HAMAP" id="MF_00495">
    <property type="entry name" value="GPH_hydrolase_bact"/>
    <property type="match status" value="1"/>
</dbReference>
<comment type="subunit">
    <text evidence="5">Homotrimer.</text>
</comment>
<proteinExistence type="inferred from homology"/>
<evidence type="ECO:0000256" key="12">
    <source>
        <dbReference type="ARBA" id="ARBA00059247"/>
    </source>
</evidence>
<dbReference type="GO" id="GO:0006281">
    <property type="term" value="P:DNA repair"/>
    <property type="evidence" value="ECO:0007669"/>
    <property type="project" value="TreeGrafter"/>
</dbReference>
<evidence type="ECO:0000256" key="10">
    <source>
        <dbReference type="ARBA" id="ARBA00022842"/>
    </source>
</evidence>
<dbReference type="NCBIfam" id="TIGR01509">
    <property type="entry name" value="HAD-SF-IA-v3"/>
    <property type="match status" value="1"/>
</dbReference>
<dbReference type="GO" id="GO:0046295">
    <property type="term" value="P:glycolate biosynthetic process"/>
    <property type="evidence" value="ECO:0007669"/>
    <property type="project" value="UniProtKB-UniRule"/>
</dbReference>
<dbReference type="PATRIC" id="fig|206506.3.peg.691"/>
<sequence>MSAIKLVLLDLDGTLLDTIPDLANAANGMRADLGLPPLPLEQLATFVGKGMQVLVRRAMTGDASLEGPLPDGFEHALACFQRHYRELNGADTRVYPGVIAGLDAMRAQGLPLAVVTNKPQAYTPPLLARMGLDGYFPIVVCGDTCARKKPEAEPLLHACRLAGVAPAEALMIGDSINDTQAARAAGCAALAVSYGYNEGLDVQTLDVDGIVDTLLEAAGWIARRNQP</sequence>
<keyword evidence="9 13" id="KW-0378">Hydrolase</keyword>
<evidence type="ECO:0000256" key="9">
    <source>
        <dbReference type="ARBA" id="ARBA00022801"/>
    </source>
</evidence>
<gene>
    <name evidence="14" type="ORF">AAV32_03155</name>
</gene>
<dbReference type="InterPro" id="IPR050155">
    <property type="entry name" value="HAD-like_hydrolase_sf"/>
</dbReference>
<dbReference type="Gene3D" id="1.10.150.240">
    <property type="entry name" value="Putative phosphatase, domain 2"/>
    <property type="match status" value="1"/>
</dbReference>
<dbReference type="InterPro" id="IPR037512">
    <property type="entry name" value="PGPase_prok"/>
</dbReference>
<dbReference type="EMBL" id="LBNE01000001">
    <property type="protein sequence ID" value="KKO73278.1"/>
    <property type="molecule type" value="Genomic_DNA"/>
</dbReference>
<accession>A0A171KWL1</accession>
<evidence type="ECO:0000256" key="13">
    <source>
        <dbReference type="HAMAP-Rule" id="MF_00495"/>
    </source>
</evidence>
<evidence type="ECO:0000256" key="6">
    <source>
        <dbReference type="ARBA" id="ARBA00013078"/>
    </source>
</evidence>
<comment type="caution">
    <text evidence="14">The sequence shown here is derived from an EMBL/GenBank/DDBJ whole genome shotgun (WGS) entry which is preliminary data.</text>
</comment>
<evidence type="ECO:0000256" key="3">
    <source>
        <dbReference type="ARBA" id="ARBA00004818"/>
    </source>
</evidence>
<dbReference type="EC" id="3.1.3.18" evidence="6 13"/>
<feature type="active site" description="Nucleophile" evidence="13">
    <location>
        <position position="10"/>
    </location>
</feature>
<comment type="catalytic activity">
    <reaction evidence="1 13">
        <text>2-phosphoglycolate + H2O = glycolate + phosphate</text>
        <dbReference type="Rhea" id="RHEA:14369"/>
        <dbReference type="ChEBI" id="CHEBI:15377"/>
        <dbReference type="ChEBI" id="CHEBI:29805"/>
        <dbReference type="ChEBI" id="CHEBI:43474"/>
        <dbReference type="ChEBI" id="CHEBI:58033"/>
        <dbReference type="EC" id="3.1.3.18"/>
    </reaction>
</comment>
<evidence type="ECO:0000256" key="8">
    <source>
        <dbReference type="ARBA" id="ARBA00022723"/>
    </source>
</evidence>
<dbReference type="UniPathway" id="UPA00865">
    <property type="reaction ID" value="UER00834"/>
</dbReference>
<dbReference type="PANTHER" id="PTHR43434:SF1">
    <property type="entry name" value="PHOSPHOGLYCOLATE PHOSPHATASE"/>
    <property type="match status" value="1"/>
</dbReference>
<keyword evidence="11 13" id="KW-0119">Carbohydrate metabolism</keyword>
<evidence type="ECO:0000256" key="4">
    <source>
        <dbReference type="ARBA" id="ARBA00006171"/>
    </source>
</evidence>
<feature type="binding site" evidence="13">
    <location>
        <position position="10"/>
    </location>
    <ligand>
        <name>Mg(2+)</name>
        <dbReference type="ChEBI" id="CHEBI:18420"/>
    </ligand>
</feature>
<dbReference type="NCBIfam" id="TIGR01449">
    <property type="entry name" value="PGP_bact"/>
    <property type="match status" value="1"/>
</dbReference>
<dbReference type="AlphaFoldDB" id="A0A171KWL1"/>
<dbReference type="Gene3D" id="3.40.50.1000">
    <property type="entry name" value="HAD superfamily/HAD-like"/>
    <property type="match status" value="1"/>
</dbReference>
<dbReference type="STRING" id="206506.AAV32_03155"/>
<evidence type="ECO:0000256" key="11">
    <source>
        <dbReference type="ARBA" id="ARBA00023277"/>
    </source>
</evidence>
<keyword evidence="15" id="KW-1185">Reference proteome</keyword>
<evidence type="ECO:0000313" key="14">
    <source>
        <dbReference type="EMBL" id="KKO73278.1"/>
    </source>
</evidence>
<dbReference type="Pfam" id="PF13419">
    <property type="entry name" value="HAD_2"/>
    <property type="match status" value="1"/>
</dbReference>
<dbReference type="PANTHER" id="PTHR43434">
    <property type="entry name" value="PHOSPHOGLYCOLATE PHOSPHATASE"/>
    <property type="match status" value="1"/>
</dbReference>
<keyword evidence="7" id="KW-0113">Calvin cycle</keyword>
<comment type="similarity">
    <text evidence="4 13">Belongs to the HAD-like hydrolase superfamily. CbbY/CbbZ/Gph/YieH family.</text>
</comment>
<dbReference type="SFLD" id="SFLDG01135">
    <property type="entry name" value="C1.5.6:_HAD__Beta-PGM__Phospha"/>
    <property type="match status" value="1"/>
</dbReference>
<dbReference type="GO" id="GO:0008967">
    <property type="term" value="F:phosphoglycolate phosphatase activity"/>
    <property type="evidence" value="ECO:0007669"/>
    <property type="project" value="UniProtKB-UniRule"/>
</dbReference>
<evidence type="ECO:0000256" key="2">
    <source>
        <dbReference type="ARBA" id="ARBA00001946"/>
    </source>
</evidence>
<dbReference type="GO" id="GO:0019253">
    <property type="term" value="P:reductive pentose-phosphate cycle"/>
    <property type="evidence" value="ECO:0007669"/>
    <property type="project" value="UniProtKB-KW"/>
</dbReference>
<dbReference type="InterPro" id="IPR041492">
    <property type="entry name" value="HAD_2"/>
</dbReference>
<dbReference type="GO" id="GO:0005829">
    <property type="term" value="C:cytosol"/>
    <property type="evidence" value="ECO:0007669"/>
    <property type="project" value="TreeGrafter"/>
</dbReference>
<keyword evidence="8 13" id="KW-0479">Metal-binding</keyword>
<evidence type="ECO:0000256" key="5">
    <source>
        <dbReference type="ARBA" id="ARBA00011233"/>
    </source>
</evidence>
<evidence type="ECO:0000313" key="15">
    <source>
        <dbReference type="Proteomes" id="UP000078084"/>
    </source>
</evidence>
<dbReference type="InterPro" id="IPR006439">
    <property type="entry name" value="HAD-SF_hydro_IA"/>
</dbReference>
<dbReference type="RefSeq" id="WP_068367403.1">
    <property type="nucleotide sequence ID" value="NZ_LBNE01000001.1"/>
</dbReference>
<dbReference type="FunFam" id="3.40.50.1000:FF:000022">
    <property type="entry name" value="Phosphoglycolate phosphatase"/>
    <property type="match status" value="1"/>
</dbReference>
<comment type="function">
    <text evidence="12 13">Specifically catalyzes the dephosphorylation of 2-phosphoglycolate. Is involved in the dissimilation of the intracellular 2-phosphoglycolate formed during the DNA repair of 3'-phosphoglycolate ends, a major class of DNA lesions induced by oxidative stress.</text>
</comment>
<dbReference type="InterPro" id="IPR023214">
    <property type="entry name" value="HAD_sf"/>
</dbReference>
<dbReference type="InterPro" id="IPR023198">
    <property type="entry name" value="PGP-like_dom2"/>
</dbReference>
<comment type="cofactor">
    <cofactor evidence="2 13">
        <name>Mg(2+)</name>
        <dbReference type="ChEBI" id="CHEBI:18420"/>
    </cofactor>
</comment>
<name>A0A171KWL1_9BURK</name>
<organism evidence="14 15">
    <name type="scientific">Kerstersia gyiorum</name>
    <dbReference type="NCBI Taxonomy" id="206506"/>
    <lineage>
        <taxon>Bacteria</taxon>
        <taxon>Pseudomonadati</taxon>
        <taxon>Pseudomonadota</taxon>
        <taxon>Betaproteobacteria</taxon>
        <taxon>Burkholderiales</taxon>
        <taxon>Alcaligenaceae</taxon>
        <taxon>Kerstersia</taxon>
    </lineage>
</organism>
<keyword evidence="10 13" id="KW-0460">Magnesium</keyword>
<comment type="pathway">
    <text evidence="3 13">Organic acid metabolism; glycolate biosynthesis; glycolate from 2-phosphoglycolate: step 1/1.</text>
</comment>
<evidence type="ECO:0000256" key="7">
    <source>
        <dbReference type="ARBA" id="ARBA00022567"/>
    </source>
</evidence>
<dbReference type="InterPro" id="IPR036412">
    <property type="entry name" value="HAD-like_sf"/>
</dbReference>
<dbReference type="NCBIfam" id="NF009695">
    <property type="entry name" value="PRK13222.1-2"/>
    <property type="match status" value="1"/>
</dbReference>
<dbReference type="SUPFAM" id="SSF56784">
    <property type="entry name" value="HAD-like"/>
    <property type="match status" value="1"/>
</dbReference>
<dbReference type="GO" id="GO:0046872">
    <property type="term" value="F:metal ion binding"/>
    <property type="evidence" value="ECO:0007669"/>
    <property type="project" value="UniProtKB-KW"/>
</dbReference>
<reference evidence="14 15" key="1">
    <citation type="submission" date="2015-04" db="EMBL/GenBank/DDBJ databases">
        <title>Genome sequence of Kerstersia gyiorum CG1.</title>
        <authorList>
            <person name="Greninger A.L."/>
            <person name="Kozyreva V."/>
            <person name="Chaturvedi V."/>
        </authorList>
    </citation>
    <scope>NUCLEOTIDE SEQUENCE [LARGE SCALE GENOMIC DNA]</scope>
    <source>
        <strain evidence="14 15">CG1</strain>
    </source>
</reference>
<feature type="binding site" evidence="13">
    <location>
        <position position="12"/>
    </location>
    <ligand>
        <name>Mg(2+)</name>
        <dbReference type="ChEBI" id="CHEBI:18420"/>
    </ligand>
</feature>
<dbReference type="SFLD" id="SFLDS00003">
    <property type="entry name" value="Haloacid_Dehalogenase"/>
    <property type="match status" value="1"/>
</dbReference>
<dbReference type="PRINTS" id="PR00413">
    <property type="entry name" value="HADHALOGNASE"/>
</dbReference>
<dbReference type="NCBIfam" id="TIGR01549">
    <property type="entry name" value="HAD-SF-IA-v1"/>
    <property type="match status" value="1"/>
</dbReference>